<comment type="function">
    <text evidence="2 3">Removes the phosphate from trehalose 6-phosphate to produce free trehalose.</text>
</comment>
<dbReference type="InterPro" id="IPR044651">
    <property type="entry name" value="OTSB-like"/>
</dbReference>
<protein>
    <recommendedName>
        <fullName evidence="3">Trehalose 6-phosphate phosphatase</fullName>
        <ecNumber evidence="3">3.1.3.12</ecNumber>
    </recommendedName>
</protein>
<evidence type="ECO:0000256" key="2">
    <source>
        <dbReference type="ARBA" id="ARBA00024179"/>
    </source>
</evidence>
<keyword evidence="1 3" id="KW-0378">Hydrolase</keyword>
<dbReference type="RefSeq" id="WP_110666725.1">
    <property type="nucleotide sequence ID" value="NZ_PYBW01000022.1"/>
</dbReference>
<evidence type="ECO:0000256" key="1">
    <source>
        <dbReference type="ARBA" id="ARBA00022801"/>
    </source>
</evidence>
<dbReference type="Gene3D" id="3.30.70.1020">
    <property type="entry name" value="Trehalose-6-phosphate phosphatase related protein, domain 2"/>
    <property type="match status" value="1"/>
</dbReference>
<evidence type="ECO:0000256" key="3">
    <source>
        <dbReference type="RuleBase" id="RU361117"/>
    </source>
</evidence>
<dbReference type="AlphaFoldDB" id="A0A2V4NIE3"/>
<keyword evidence="3" id="KW-0460">Magnesium</keyword>
<organism evidence="4 5">
    <name type="scientific">Streptomyces tateyamensis</name>
    <dbReference type="NCBI Taxonomy" id="565073"/>
    <lineage>
        <taxon>Bacteria</taxon>
        <taxon>Bacillati</taxon>
        <taxon>Actinomycetota</taxon>
        <taxon>Actinomycetes</taxon>
        <taxon>Kitasatosporales</taxon>
        <taxon>Streptomycetaceae</taxon>
        <taxon>Streptomyces</taxon>
    </lineage>
</organism>
<gene>
    <name evidence="4" type="primary">otsB</name>
    <name evidence="4" type="ORF">C7C46_06665</name>
</gene>
<dbReference type="SUPFAM" id="SSF56784">
    <property type="entry name" value="HAD-like"/>
    <property type="match status" value="1"/>
</dbReference>
<comment type="pathway">
    <text evidence="3">Glycan biosynthesis; trehalose biosynthesis.</text>
</comment>
<keyword evidence="3" id="KW-0479">Metal-binding</keyword>
<comment type="caution">
    <text evidence="4">The sequence shown here is derived from an EMBL/GenBank/DDBJ whole genome shotgun (WGS) entry which is preliminary data.</text>
</comment>
<dbReference type="Proteomes" id="UP000248039">
    <property type="component" value="Unassembled WGS sequence"/>
</dbReference>
<name>A0A2V4NIE3_9ACTN</name>
<keyword evidence="5" id="KW-1185">Reference proteome</keyword>
<dbReference type="EC" id="3.1.3.12" evidence="3"/>
<dbReference type="InterPro" id="IPR036412">
    <property type="entry name" value="HAD-like_sf"/>
</dbReference>
<dbReference type="GO" id="GO:0046872">
    <property type="term" value="F:metal ion binding"/>
    <property type="evidence" value="ECO:0007669"/>
    <property type="project" value="UniProtKB-KW"/>
</dbReference>
<dbReference type="InterPro" id="IPR023214">
    <property type="entry name" value="HAD_sf"/>
</dbReference>
<dbReference type="PANTHER" id="PTHR43768">
    <property type="entry name" value="TREHALOSE 6-PHOSPHATE PHOSPHATASE"/>
    <property type="match status" value="1"/>
</dbReference>
<dbReference type="Gene3D" id="3.40.50.1000">
    <property type="entry name" value="HAD superfamily/HAD-like"/>
    <property type="match status" value="1"/>
</dbReference>
<accession>A0A2V4NIE3</accession>
<reference evidence="4 5" key="1">
    <citation type="submission" date="2018-03" db="EMBL/GenBank/DDBJ databases">
        <title>Bioinformatic expansion and discovery of thiopeptide antibiotics.</title>
        <authorList>
            <person name="Schwalen C.J."/>
            <person name="Hudson G.A."/>
            <person name="Mitchell D.A."/>
        </authorList>
    </citation>
    <scope>NUCLEOTIDE SEQUENCE [LARGE SCALE GENOMIC DNA]</scope>
    <source>
        <strain evidence="4 5">ATCC 21389</strain>
    </source>
</reference>
<dbReference type="NCBIfam" id="TIGR00685">
    <property type="entry name" value="T6PP"/>
    <property type="match status" value="1"/>
</dbReference>
<dbReference type="InterPro" id="IPR003337">
    <property type="entry name" value="Trehalose_PPase"/>
</dbReference>
<dbReference type="GO" id="GO:0004805">
    <property type="term" value="F:trehalose-phosphatase activity"/>
    <property type="evidence" value="ECO:0007669"/>
    <property type="project" value="UniProtKB-EC"/>
</dbReference>
<comment type="similarity">
    <text evidence="3">Belongs to the trehalose phosphatase family.</text>
</comment>
<sequence>MGIALEPTTPAGRAGLAALLADPAGAVLAFDFDGTLAPIVTDPEQARAHPGAAAALARLAPLTGGLAVVTGRPALGAVRLGGFADQPGLADLVVLGHYGAERWEGATGKLTAPPPPAGVAALRADLPGLLAGLALPPGIAVEDKERSLAVHTRRTDDPDAVLELLRAPLAELAAAHGLVVEPGRMVLELRPPGVDKGAALTGLLAERGARAVLYAGDDLGDLAAFAAVERLRGQGLPGLLVASGPVTGEPPVREVAERADLVVPGPGGVVALLEELAQELSAAS</sequence>
<evidence type="ECO:0000313" key="5">
    <source>
        <dbReference type="Proteomes" id="UP000248039"/>
    </source>
</evidence>
<comment type="cofactor">
    <cofactor evidence="3">
        <name>Mg(2+)</name>
        <dbReference type="ChEBI" id="CHEBI:18420"/>
    </cofactor>
</comment>
<proteinExistence type="inferred from homology"/>
<dbReference type="OrthoDB" id="9816160at2"/>
<comment type="catalytic activity">
    <reaction evidence="3">
        <text>alpha,alpha-trehalose 6-phosphate + H2O = alpha,alpha-trehalose + phosphate</text>
        <dbReference type="Rhea" id="RHEA:23420"/>
        <dbReference type="ChEBI" id="CHEBI:15377"/>
        <dbReference type="ChEBI" id="CHEBI:16551"/>
        <dbReference type="ChEBI" id="CHEBI:43474"/>
        <dbReference type="ChEBI" id="CHEBI:58429"/>
        <dbReference type="EC" id="3.1.3.12"/>
    </reaction>
</comment>
<dbReference type="GO" id="GO:0005992">
    <property type="term" value="P:trehalose biosynthetic process"/>
    <property type="evidence" value="ECO:0007669"/>
    <property type="project" value="UniProtKB-UniPathway"/>
</dbReference>
<evidence type="ECO:0000313" key="4">
    <source>
        <dbReference type="EMBL" id="PYC85417.1"/>
    </source>
</evidence>
<dbReference type="UniPathway" id="UPA00299"/>
<dbReference type="EMBL" id="PYBW01000022">
    <property type="protein sequence ID" value="PYC85417.1"/>
    <property type="molecule type" value="Genomic_DNA"/>
</dbReference>
<dbReference type="Pfam" id="PF02358">
    <property type="entry name" value="Trehalose_PPase"/>
    <property type="match status" value="1"/>
</dbReference>
<dbReference type="PANTHER" id="PTHR43768:SF3">
    <property type="entry name" value="TREHALOSE 6-PHOSPHATE PHOSPHATASE"/>
    <property type="match status" value="1"/>
</dbReference>